<dbReference type="STRING" id="203275.BFO_1173"/>
<dbReference type="AlphaFoldDB" id="G8UII4"/>
<evidence type="ECO:0000256" key="1">
    <source>
        <dbReference type="SAM" id="Phobius"/>
    </source>
</evidence>
<evidence type="ECO:0000313" key="2">
    <source>
        <dbReference type="EMBL" id="AEW21561.1"/>
    </source>
</evidence>
<protein>
    <submittedName>
        <fullName evidence="2">Uncharacterized protein</fullName>
    </submittedName>
</protein>
<evidence type="ECO:0000313" key="3">
    <source>
        <dbReference type="Proteomes" id="UP000005436"/>
    </source>
</evidence>
<keyword evidence="1" id="KW-0812">Transmembrane</keyword>
<organism evidence="2 3">
    <name type="scientific">Tannerella forsythia (strain ATCC 43037 / JCM 10827 / CCUG 21028 A / KCTC 5666 / FDC 338)</name>
    <name type="common">Bacteroides forsythus</name>
    <dbReference type="NCBI Taxonomy" id="203275"/>
    <lineage>
        <taxon>Bacteria</taxon>
        <taxon>Pseudomonadati</taxon>
        <taxon>Bacteroidota</taxon>
        <taxon>Bacteroidia</taxon>
        <taxon>Bacteroidales</taxon>
        <taxon>Tannerellaceae</taxon>
        <taxon>Tannerella</taxon>
    </lineage>
</organism>
<dbReference type="PATRIC" id="fig|203275.8.peg.1051"/>
<dbReference type="KEGG" id="tfo:BFO_1173"/>
<keyword evidence="1" id="KW-1133">Transmembrane helix</keyword>
<proteinExistence type="predicted"/>
<accession>G8UII4</accession>
<dbReference type="Proteomes" id="UP000005436">
    <property type="component" value="Chromosome"/>
</dbReference>
<sequence length="37" mass="4308">MKSEKRKVKSDALRAFNCCAVEWLSCLIVGWKLMAEY</sequence>
<feature type="transmembrane region" description="Helical" evidence="1">
    <location>
        <begin position="12"/>
        <end position="34"/>
    </location>
</feature>
<dbReference type="EMBL" id="CP003191">
    <property type="protein sequence ID" value="AEW21561.1"/>
    <property type="molecule type" value="Genomic_DNA"/>
</dbReference>
<name>G8UII4_TANFA</name>
<keyword evidence="3" id="KW-1185">Reference proteome</keyword>
<keyword evidence="1" id="KW-0472">Membrane</keyword>
<dbReference type="HOGENOM" id="CLU_3349672_0_0_10"/>
<reference evidence="3" key="1">
    <citation type="submission" date="2011-12" db="EMBL/GenBank/DDBJ databases">
        <title>Complete sequence of Tannerella forsythia ATCC 43037.</title>
        <authorList>
            <person name="Dewhirst F."/>
            <person name="Tanner A."/>
            <person name="Izard J."/>
            <person name="Brinkac L."/>
            <person name="Durkin A.S."/>
            <person name="Hostetler J."/>
            <person name="Shetty J."/>
            <person name="Torralba M."/>
            <person name="Gill S."/>
            <person name="Nelson K."/>
        </authorList>
    </citation>
    <scope>NUCLEOTIDE SEQUENCE [LARGE SCALE GENOMIC DNA]</scope>
    <source>
        <strain evidence="3">ATCC 43037 / JCM 10827 / CCUG 33226 / KCTC 5666 / FDC 338</strain>
    </source>
</reference>
<gene>
    <name evidence="2" type="ordered locus">BFO_1173</name>
</gene>